<reference evidence="3" key="2">
    <citation type="submission" date="2015-01" db="EMBL/GenBank/DDBJ databases">
        <title>Evolutionary Origins and Diversification of the Mycorrhizal Mutualists.</title>
        <authorList>
            <consortium name="DOE Joint Genome Institute"/>
            <consortium name="Mycorrhizal Genomics Consortium"/>
            <person name="Kohler A."/>
            <person name="Kuo A."/>
            <person name="Nagy L.G."/>
            <person name="Floudas D."/>
            <person name="Copeland A."/>
            <person name="Barry K.W."/>
            <person name="Cichocki N."/>
            <person name="Veneault-Fourrey C."/>
            <person name="LaButti K."/>
            <person name="Lindquist E.A."/>
            <person name="Lipzen A."/>
            <person name="Lundell T."/>
            <person name="Morin E."/>
            <person name="Murat C."/>
            <person name="Riley R."/>
            <person name="Ohm R."/>
            <person name="Sun H."/>
            <person name="Tunlid A."/>
            <person name="Henrissat B."/>
            <person name="Grigoriev I.V."/>
            <person name="Hibbett D.S."/>
            <person name="Martin F."/>
        </authorList>
    </citation>
    <scope>NUCLEOTIDE SEQUENCE [LARGE SCALE GENOMIC DNA]</scope>
    <source>
        <strain evidence="3">Zn</strain>
    </source>
</reference>
<dbReference type="InParanoid" id="A0A0C3D5A9"/>
<organism evidence="2 3">
    <name type="scientific">Oidiodendron maius (strain Zn)</name>
    <dbReference type="NCBI Taxonomy" id="913774"/>
    <lineage>
        <taxon>Eukaryota</taxon>
        <taxon>Fungi</taxon>
        <taxon>Dikarya</taxon>
        <taxon>Ascomycota</taxon>
        <taxon>Pezizomycotina</taxon>
        <taxon>Leotiomycetes</taxon>
        <taxon>Leotiomycetes incertae sedis</taxon>
        <taxon>Myxotrichaceae</taxon>
        <taxon>Oidiodendron</taxon>
    </lineage>
</organism>
<accession>A0A0C3D5A9</accession>
<evidence type="ECO:0000313" key="3">
    <source>
        <dbReference type="Proteomes" id="UP000054321"/>
    </source>
</evidence>
<protein>
    <recommendedName>
        <fullName evidence="1">Methyltransferase type 11 domain-containing protein</fullName>
    </recommendedName>
</protein>
<reference evidence="2 3" key="1">
    <citation type="submission" date="2014-04" db="EMBL/GenBank/DDBJ databases">
        <authorList>
            <consortium name="DOE Joint Genome Institute"/>
            <person name="Kuo A."/>
            <person name="Martino E."/>
            <person name="Perotto S."/>
            <person name="Kohler A."/>
            <person name="Nagy L.G."/>
            <person name="Floudas D."/>
            <person name="Copeland A."/>
            <person name="Barry K.W."/>
            <person name="Cichocki N."/>
            <person name="Veneault-Fourrey C."/>
            <person name="LaButti K."/>
            <person name="Lindquist E.A."/>
            <person name="Lipzen A."/>
            <person name="Lundell T."/>
            <person name="Morin E."/>
            <person name="Murat C."/>
            <person name="Sun H."/>
            <person name="Tunlid A."/>
            <person name="Henrissat B."/>
            <person name="Grigoriev I.V."/>
            <person name="Hibbett D.S."/>
            <person name="Martin F."/>
            <person name="Nordberg H.P."/>
            <person name="Cantor M.N."/>
            <person name="Hua S.X."/>
        </authorList>
    </citation>
    <scope>NUCLEOTIDE SEQUENCE [LARGE SCALE GENOMIC DNA]</scope>
    <source>
        <strain evidence="2 3">Zn</strain>
    </source>
</reference>
<feature type="domain" description="Methyltransferase type 11" evidence="1">
    <location>
        <begin position="52"/>
        <end position="129"/>
    </location>
</feature>
<evidence type="ECO:0000313" key="2">
    <source>
        <dbReference type="EMBL" id="KIM97077.1"/>
    </source>
</evidence>
<dbReference type="Pfam" id="PF08241">
    <property type="entry name" value="Methyltransf_11"/>
    <property type="match status" value="1"/>
</dbReference>
<dbReference type="EMBL" id="KN832882">
    <property type="protein sequence ID" value="KIM97077.1"/>
    <property type="molecule type" value="Genomic_DNA"/>
</dbReference>
<evidence type="ECO:0000259" key="1">
    <source>
        <dbReference type="Pfam" id="PF08241"/>
    </source>
</evidence>
<gene>
    <name evidence="2" type="ORF">OIDMADRAFT_32113</name>
</gene>
<proteinExistence type="predicted"/>
<dbReference type="GO" id="GO:0008757">
    <property type="term" value="F:S-adenosylmethionine-dependent methyltransferase activity"/>
    <property type="evidence" value="ECO:0007669"/>
    <property type="project" value="InterPro"/>
</dbReference>
<name>A0A0C3D5A9_OIDMZ</name>
<dbReference type="HOGENOM" id="CLU_037990_8_0_1"/>
<keyword evidence="3" id="KW-1185">Reference proteome</keyword>
<dbReference type="AlphaFoldDB" id="A0A0C3D5A9"/>
<dbReference type="Proteomes" id="UP000054321">
    <property type="component" value="Unassembled WGS sequence"/>
</dbReference>
<dbReference type="InterPro" id="IPR013216">
    <property type="entry name" value="Methyltransf_11"/>
</dbReference>
<dbReference type="OrthoDB" id="10027013at2759"/>
<sequence>MEKERAYDRYVDGSAGDANYSIIGAGYAHYRQPDPYIAQFIWKALGNAKTVLNVGAGAGSYEPIDRDVTAVEPSASMRSQRPAHLPAAIDTTAERLPFADNSFDASMATFTVHQWQNLHAGLREMRRVSRGPVLILTCDPAQLERFWLHAYAPEVIAVEASRYPSLDTMKEALGGTVEIVPVPIPLNCTDGFGEAYYGRPERLLEPGARLANSAWSFTDSSIGERFVDELQRDLNNGTWDLRYGNYRSQPFFDGSLQLIIARP</sequence>
<dbReference type="SUPFAM" id="SSF53335">
    <property type="entry name" value="S-adenosyl-L-methionine-dependent methyltransferases"/>
    <property type="match status" value="1"/>
</dbReference>
<dbReference type="InterPro" id="IPR029063">
    <property type="entry name" value="SAM-dependent_MTases_sf"/>
</dbReference>
<dbReference type="Gene3D" id="3.40.50.150">
    <property type="entry name" value="Vaccinia Virus protein VP39"/>
    <property type="match status" value="1"/>
</dbReference>